<keyword evidence="2" id="KW-1185">Reference proteome</keyword>
<dbReference type="HOGENOM" id="CLU_3322952_0_0_2"/>
<organism evidence="1 2">
    <name type="scientific">Methanoplanus limicola DSM 2279</name>
    <dbReference type="NCBI Taxonomy" id="937775"/>
    <lineage>
        <taxon>Archaea</taxon>
        <taxon>Methanobacteriati</taxon>
        <taxon>Methanobacteriota</taxon>
        <taxon>Stenosarchaea group</taxon>
        <taxon>Methanomicrobia</taxon>
        <taxon>Methanomicrobiales</taxon>
        <taxon>Methanomicrobiaceae</taxon>
        <taxon>Methanoplanus</taxon>
    </lineage>
</organism>
<evidence type="ECO:0000313" key="1">
    <source>
        <dbReference type="EMBL" id="EHQ35401.1"/>
    </source>
</evidence>
<dbReference type="InParanoid" id="H1Z1T4"/>
<name>H1Z1T4_9EURY</name>
<gene>
    <name evidence="1" type="ORF">Metlim_1292</name>
</gene>
<reference evidence="1 2" key="1">
    <citation type="submission" date="2011-10" db="EMBL/GenBank/DDBJ databases">
        <title>The Improved High-Quality Draft genome of Methanoplanus limicola DSM 2279.</title>
        <authorList>
            <consortium name="US DOE Joint Genome Institute (JGI-PGF)"/>
            <person name="Lucas S."/>
            <person name="Copeland A."/>
            <person name="Lapidus A."/>
            <person name="Glavina del Rio T."/>
            <person name="Dalin E."/>
            <person name="Tice H."/>
            <person name="Bruce D."/>
            <person name="Goodwin L."/>
            <person name="Pitluck S."/>
            <person name="Peters L."/>
            <person name="Mikhailova N."/>
            <person name="Lu M."/>
            <person name="Kyrpides N."/>
            <person name="Mavromatis K."/>
            <person name="Ivanova N."/>
            <person name="Markowitz V."/>
            <person name="Cheng J.-F."/>
            <person name="Hugenholtz P."/>
            <person name="Woyke T."/>
            <person name="Wu D."/>
            <person name="Wirth R."/>
            <person name="Brambilla E.-M."/>
            <person name="Klenk H.-P."/>
            <person name="Eisen J.A."/>
        </authorList>
    </citation>
    <scope>NUCLEOTIDE SEQUENCE [LARGE SCALE GENOMIC DNA]</scope>
    <source>
        <strain evidence="1 2">DSM 2279</strain>
    </source>
</reference>
<dbReference type="Proteomes" id="UP000005741">
    <property type="component" value="Chromosome"/>
</dbReference>
<evidence type="ECO:0000313" key="2">
    <source>
        <dbReference type="Proteomes" id="UP000005741"/>
    </source>
</evidence>
<dbReference type="EMBL" id="CM001436">
    <property type="protein sequence ID" value="EHQ35401.1"/>
    <property type="molecule type" value="Genomic_DNA"/>
</dbReference>
<proteinExistence type="predicted"/>
<protein>
    <submittedName>
        <fullName evidence="1">Uncharacterized protein</fullName>
    </submittedName>
</protein>
<accession>H1Z1T4</accession>
<dbReference type="AlphaFoldDB" id="H1Z1T4"/>
<sequence>MGEFGCFGTCVAVIMGMVVSAETVLLLERYVFPISLVA</sequence>